<gene>
    <name evidence="1" type="ORF">EGC82_07250</name>
</gene>
<dbReference type="Gene3D" id="1.10.472.150">
    <property type="entry name" value="Glucose-regulated metallo-peptidase M90, N-terminal domain"/>
    <property type="match status" value="1"/>
</dbReference>
<dbReference type="AlphaFoldDB" id="A0A3G8LTN5"/>
<dbReference type="RefSeq" id="WP_124730166.1">
    <property type="nucleotide sequence ID" value="NZ_CBCSKC010000001.1"/>
</dbReference>
<dbReference type="GO" id="GO:0004177">
    <property type="term" value="F:aminopeptidase activity"/>
    <property type="evidence" value="ECO:0007669"/>
    <property type="project" value="TreeGrafter"/>
</dbReference>
<keyword evidence="2" id="KW-1185">Reference proteome</keyword>
<dbReference type="OrthoDB" id="9786424at2"/>
<dbReference type="GO" id="GO:0005829">
    <property type="term" value="C:cytosol"/>
    <property type="evidence" value="ECO:0007669"/>
    <property type="project" value="TreeGrafter"/>
</dbReference>
<evidence type="ECO:0000313" key="2">
    <source>
        <dbReference type="Proteomes" id="UP000278035"/>
    </source>
</evidence>
<dbReference type="Proteomes" id="UP000278035">
    <property type="component" value="Chromosome"/>
</dbReference>
<evidence type="ECO:0000313" key="1">
    <source>
        <dbReference type="EMBL" id="AZG72585.1"/>
    </source>
</evidence>
<reference evidence="2" key="1">
    <citation type="submission" date="2018-11" db="EMBL/GenBank/DDBJ databases">
        <title>Shewanella sp. M2.</title>
        <authorList>
            <person name="Hwang Y.J."/>
            <person name="Hwang C.Y."/>
        </authorList>
    </citation>
    <scope>NUCLEOTIDE SEQUENCE [LARGE SCALE GENOMIC DNA]</scope>
    <source>
        <strain evidence="2">LMG 19866</strain>
    </source>
</reference>
<dbReference type="InterPro" id="IPR042252">
    <property type="entry name" value="MtfA_N"/>
</dbReference>
<dbReference type="PANTHER" id="PTHR30164:SF2">
    <property type="entry name" value="PROTEIN MTFA"/>
    <property type="match status" value="1"/>
</dbReference>
<dbReference type="PANTHER" id="PTHR30164">
    <property type="entry name" value="MTFA PEPTIDASE"/>
    <property type="match status" value="1"/>
</dbReference>
<dbReference type="InterPro" id="IPR024079">
    <property type="entry name" value="MetalloPept_cat_dom_sf"/>
</dbReference>
<proteinExistence type="predicted"/>
<dbReference type="Gene3D" id="3.40.390.10">
    <property type="entry name" value="Collagenase (Catalytic Domain)"/>
    <property type="match status" value="1"/>
</dbReference>
<dbReference type="KEGG" id="slj:EGC82_07250"/>
<dbReference type="InterPro" id="IPR010384">
    <property type="entry name" value="MtfA_fam"/>
</dbReference>
<dbReference type="CDD" id="cd20169">
    <property type="entry name" value="Peptidase_M90_mtfA"/>
    <property type="match status" value="1"/>
</dbReference>
<sequence>MIAIIILLIISMTAVGWITSSQWRLNRQRNIVSRQPFPTLWRNILKKRFPYFKAMPTDLQLQLKKHIQIFIDEKQFVGCDGFEINDEVKVTIAAQACLLLLNRKTNYYPKLTQILVYPSAFIVKQNRTDIAGVQSSQRNVLLGESWEYGKVVLSWNSTVEGAADPFDGSNVVIHEFAHQLDQEDGSANGAPPLRDITSYRSWSDILGQEFKQLQHCAQHHIPSLFNYYGATNPAEFFAVISETFFERPTEFYQQHQQLYKELSQFYQLDPINWH</sequence>
<accession>A0A3G8LTN5</accession>
<dbReference type="Pfam" id="PF06167">
    <property type="entry name" value="Peptidase_M90"/>
    <property type="match status" value="1"/>
</dbReference>
<dbReference type="GO" id="GO:0008237">
    <property type="term" value="F:metallopeptidase activity"/>
    <property type="evidence" value="ECO:0007669"/>
    <property type="project" value="InterPro"/>
</dbReference>
<name>A0A3G8LTN5_9GAMM</name>
<organism evidence="1 2">
    <name type="scientific">Shewanella livingstonensis</name>
    <dbReference type="NCBI Taxonomy" id="150120"/>
    <lineage>
        <taxon>Bacteria</taxon>
        <taxon>Pseudomonadati</taxon>
        <taxon>Pseudomonadota</taxon>
        <taxon>Gammaproteobacteria</taxon>
        <taxon>Alteromonadales</taxon>
        <taxon>Shewanellaceae</taxon>
        <taxon>Shewanella</taxon>
    </lineage>
</organism>
<dbReference type="EMBL" id="CP034015">
    <property type="protein sequence ID" value="AZG72585.1"/>
    <property type="molecule type" value="Genomic_DNA"/>
</dbReference>
<protein>
    <submittedName>
        <fullName evidence="1">Zinc-dependent peptidase</fullName>
    </submittedName>
</protein>
<dbReference type="SUPFAM" id="SSF55486">
    <property type="entry name" value="Metalloproteases ('zincins'), catalytic domain"/>
    <property type="match status" value="1"/>
</dbReference>